<dbReference type="PIRSF" id="PIRSF005799">
    <property type="entry name" value="UDP-gal_transpt"/>
    <property type="match status" value="1"/>
</dbReference>
<name>G0V3B3_TRYCI</name>
<dbReference type="VEuPathDB" id="TriTrypDB:TcIL3000.11.16480"/>
<feature type="transmembrane region" description="Helical" evidence="6">
    <location>
        <begin position="188"/>
        <end position="208"/>
    </location>
</feature>
<feature type="transmembrane region" description="Helical" evidence="6">
    <location>
        <begin position="160"/>
        <end position="182"/>
    </location>
</feature>
<keyword evidence="4 6" id="KW-0472">Membrane</keyword>
<evidence type="ECO:0000313" key="7">
    <source>
        <dbReference type="EMBL" id="CCC96136.1"/>
    </source>
</evidence>
<reference evidence="7" key="1">
    <citation type="journal article" date="2012" name="Proc. Natl. Acad. Sci. U.S.A.">
        <title>Antigenic diversity is generated by distinct evolutionary mechanisms in African trypanosome species.</title>
        <authorList>
            <person name="Jackson A.P."/>
            <person name="Berry A."/>
            <person name="Aslett M."/>
            <person name="Allison H.C."/>
            <person name="Burton P."/>
            <person name="Vavrova-Anderson J."/>
            <person name="Brown R."/>
            <person name="Browne H."/>
            <person name="Corton N."/>
            <person name="Hauser H."/>
            <person name="Gamble J."/>
            <person name="Gilderthorp R."/>
            <person name="Marcello L."/>
            <person name="McQuillan J."/>
            <person name="Otto T.D."/>
            <person name="Quail M.A."/>
            <person name="Sanders M.J."/>
            <person name="van Tonder A."/>
            <person name="Ginger M.L."/>
            <person name="Field M.C."/>
            <person name="Barry J.D."/>
            <person name="Hertz-Fowler C."/>
            <person name="Berriman M."/>
        </authorList>
    </citation>
    <scope>NUCLEOTIDE SEQUENCE</scope>
    <source>
        <strain evidence="7">IL3000</strain>
    </source>
</reference>
<proteinExistence type="predicted"/>
<dbReference type="EMBL" id="HE575324">
    <property type="protein sequence ID" value="CCC96136.1"/>
    <property type="molecule type" value="Genomic_DNA"/>
</dbReference>
<evidence type="ECO:0000256" key="5">
    <source>
        <dbReference type="SAM" id="MobiDB-lite"/>
    </source>
</evidence>
<feature type="transmembrane region" description="Helical" evidence="6">
    <location>
        <begin position="12"/>
        <end position="36"/>
    </location>
</feature>
<feature type="transmembrane region" description="Helical" evidence="6">
    <location>
        <begin position="217"/>
        <end position="235"/>
    </location>
</feature>
<dbReference type="AlphaFoldDB" id="G0V3B3"/>
<evidence type="ECO:0000256" key="4">
    <source>
        <dbReference type="ARBA" id="ARBA00023136"/>
    </source>
</evidence>
<evidence type="ECO:0000256" key="1">
    <source>
        <dbReference type="ARBA" id="ARBA00004141"/>
    </source>
</evidence>
<dbReference type="SUPFAM" id="SSF103481">
    <property type="entry name" value="Multidrug resistance efflux transporter EmrE"/>
    <property type="match status" value="1"/>
</dbReference>
<dbReference type="NCBIfam" id="TIGR00803">
    <property type="entry name" value="nst"/>
    <property type="match status" value="1"/>
</dbReference>
<comment type="subcellular location">
    <subcellularLocation>
        <location evidence="1">Membrane</location>
        <topology evidence="1">Multi-pass membrane protein</topology>
    </subcellularLocation>
</comment>
<keyword evidence="2 6" id="KW-0812">Transmembrane</keyword>
<feature type="transmembrane region" description="Helical" evidence="6">
    <location>
        <begin position="296"/>
        <end position="313"/>
    </location>
</feature>
<evidence type="ECO:0000256" key="2">
    <source>
        <dbReference type="ARBA" id="ARBA00022692"/>
    </source>
</evidence>
<feature type="transmembrane region" description="Helical" evidence="6">
    <location>
        <begin position="377"/>
        <end position="395"/>
    </location>
</feature>
<feature type="transmembrane region" description="Helical" evidence="6">
    <location>
        <begin position="255"/>
        <end position="276"/>
    </location>
</feature>
<protein>
    <submittedName>
        <fullName evidence="7">Uncharacterized protein TCIL3000_11_16480</fullName>
    </submittedName>
</protein>
<feature type="compositionally biased region" description="Basic and acidic residues" evidence="5">
    <location>
        <begin position="84"/>
        <end position="98"/>
    </location>
</feature>
<dbReference type="PANTHER" id="PTHR10231">
    <property type="entry name" value="NUCLEOTIDE-SUGAR TRANSMEMBRANE TRANSPORTER"/>
    <property type="match status" value="1"/>
</dbReference>
<organism evidence="7">
    <name type="scientific">Trypanosoma congolense (strain IL3000)</name>
    <dbReference type="NCBI Taxonomy" id="1068625"/>
    <lineage>
        <taxon>Eukaryota</taxon>
        <taxon>Discoba</taxon>
        <taxon>Euglenozoa</taxon>
        <taxon>Kinetoplastea</taxon>
        <taxon>Metakinetoplastina</taxon>
        <taxon>Trypanosomatida</taxon>
        <taxon>Trypanosomatidae</taxon>
        <taxon>Trypanosoma</taxon>
        <taxon>Nannomonas</taxon>
    </lineage>
</organism>
<dbReference type="GO" id="GO:0015165">
    <property type="term" value="F:pyrimidine nucleotide-sugar transmembrane transporter activity"/>
    <property type="evidence" value="ECO:0007669"/>
    <property type="project" value="InterPro"/>
</dbReference>
<dbReference type="Gene3D" id="1.10.3730.20">
    <property type="match status" value="1"/>
</dbReference>
<feature type="transmembrane region" description="Helical" evidence="6">
    <location>
        <begin position="56"/>
        <end position="76"/>
    </location>
</feature>
<keyword evidence="3 6" id="KW-1133">Transmembrane helix</keyword>
<gene>
    <name evidence="7" type="ORF">TCIL3000_11_16480</name>
</gene>
<feature type="transmembrane region" description="Helical" evidence="6">
    <location>
        <begin position="349"/>
        <end position="370"/>
    </location>
</feature>
<accession>G0V3B3</accession>
<dbReference type="GO" id="GO:0000139">
    <property type="term" value="C:Golgi membrane"/>
    <property type="evidence" value="ECO:0007669"/>
    <property type="project" value="InterPro"/>
</dbReference>
<dbReference type="Pfam" id="PF04142">
    <property type="entry name" value="Nuc_sug_transp"/>
    <property type="match status" value="1"/>
</dbReference>
<evidence type="ECO:0000256" key="3">
    <source>
        <dbReference type="ARBA" id="ARBA00022989"/>
    </source>
</evidence>
<feature type="region of interest" description="Disordered" evidence="5">
    <location>
        <begin position="82"/>
        <end position="104"/>
    </location>
</feature>
<sequence>MYNRLDQARVSCCSHQFILLALLAVQNATVVILMSYTQQRQVDSDHSPPFVISHVVLMQEVLKVVASLIWCVAHIVSTLNSDESQDHKDSTTHEETRRVTSAGGVRRVGSRLLEGEEDWKEDGETGDAVSLVVISQPLPPRSNRAEFFERLKAELLHRSAVWTFFPAVIYAAQNYILFIALANMEPTLFQITYQTKILGTALFMRLFLNRTFSGQQWMALVLLMVSVILAQIGGSHDDPYPGRSADDGVGVSGNYVVGLSAVALAVVCSSAAAVMVEWIFKSRQASLNSHISSKNVHLSVFSVLFYGSAQLLSNQVSNVRQQSHADAAEVGDDVVPATTDGYFRGFDGLVWLMVVVQALGGLLVALVVKYTDNIMKTFATACAIILSGLFSVLTYSFVPSPIFVIGNILCIWAIIMYSRG</sequence>
<evidence type="ECO:0000256" key="6">
    <source>
        <dbReference type="SAM" id="Phobius"/>
    </source>
</evidence>
<dbReference type="InterPro" id="IPR037185">
    <property type="entry name" value="EmrE-like"/>
</dbReference>
<dbReference type="InterPro" id="IPR007271">
    <property type="entry name" value="Nuc_sug_transpt"/>
</dbReference>